<dbReference type="GeneID" id="448330"/>
<evidence type="ECO:0000313" key="7">
    <source>
        <dbReference type="Ensembl" id="ENSXETP00000024837"/>
    </source>
</evidence>
<dbReference type="CTD" id="146439"/>
<dbReference type="InterPro" id="IPR051149">
    <property type="entry name" value="Spindly/BICDR_Dynein_Adapter"/>
</dbReference>
<dbReference type="PaxDb" id="8364-ENSXETP00000060639"/>
<dbReference type="AlphaFoldDB" id="A0A5S6LRX9"/>
<feature type="coiled-coil region" evidence="5">
    <location>
        <begin position="370"/>
        <end position="427"/>
    </location>
</feature>
<dbReference type="Bgee" id="ENSXETG00000011371">
    <property type="expression patterns" value="Expressed in neurula embryo and 3 other cell types or tissues"/>
</dbReference>
<reference evidence="9 10" key="3">
    <citation type="submission" date="2025-04" db="UniProtKB">
        <authorList>
            <consortium name="RefSeq"/>
        </authorList>
    </citation>
    <scope>IDENTIFICATION</scope>
    <source>
        <strain evidence="9 10">Nigerian</strain>
        <tissue evidence="9 10">Liver and blood</tissue>
    </source>
</reference>
<evidence type="ECO:0000256" key="2">
    <source>
        <dbReference type="ARBA" id="ARBA00040983"/>
    </source>
</evidence>
<feature type="compositionally biased region" description="Polar residues" evidence="6">
    <location>
        <begin position="305"/>
        <end position="318"/>
    </location>
</feature>
<evidence type="ECO:0000256" key="4">
    <source>
        <dbReference type="ARBA" id="ARBA00043196"/>
    </source>
</evidence>
<evidence type="ECO:0000313" key="11">
    <source>
        <dbReference type="Xenbase" id="XB-GENE-5747721"/>
    </source>
</evidence>
<dbReference type="OMA" id="TIHQKVA"/>
<feature type="region of interest" description="Disordered" evidence="6">
    <location>
        <begin position="458"/>
        <end position="477"/>
    </location>
</feature>
<dbReference type="AGR" id="Xenbase:XB-GENE-5747721"/>
<feature type="coiled-coil region" evidence="5">
    <location>
        <begin position="76"/>
        <end position="290"/>
    </location>
</feature>
<dbReference type="OrthoDB" id="9451547at2759"/>
<dbReference type="Xenbase" id="XB-GENE-5747721">
    <property type="gene designation" value="bicdl2"/>
</dbReference>
<evidence type="ECO:0000256" key="6">
    <source>
        <dbReference type="SAM" id="MobiDB-lite"/>
    </source>
</evidence>
<protein>
    <recommendedName>
        <fullName evidence="2">BICD family-like cargo adapter 2</fullName>
    </recommendedName>
    <alternativeName>
        <fullName evidence="3">Bicaudal D-related protein 2</fullName>
    </alternativeName>
    <alternativeName>
        <fullName evidence="4">Coiled-coil domain-containing protein 64B</fullName>
    </alternativeName>
</protein>
<evidence type="ECO:0000313" key="8">
    <source>
        <dbReference type="Proteomes" id="UP000008143"/>
    </source>
</evidence>
<reference evidence="7" key="1">
    <citation type="journal article" date="2010" name="Science">
        <title>The genome of the Western clawed frog Xenopus tropicalis.</title>
        <authorList>
            <person name="Hellsten U."/>
            <person name="Harland R.M."/>
            <person name="Gilchrist M.J."/>
            <person name="Hendrix D."/>
            <person name="Jurka J."/>
            <person name="Kapitonov V."/>
            <person name="Ovcharenko I."/>
            <person name="Putnam N.H."/>
            <person name="Shu S."/>
            <person name="Taher L."/>
            <person name="Blitz I.L."/>
            <person name="Blumberg B."/>
            <person name="Dichmann D.S."/>
            <person name="Dubchak I."/>
            <person name="Amaya E."/>
            <person name="Detter J.C."/>
            <person name="Fletcher R."/>
            <person name="Gerhard D.S."/>
            <person name="Goodstein D."/>
            <person name="Graves T."/>
            <person name="Grigoriev I.V."/>
            <person name="Grimwood J."/>
            <person name="Kawashima T."/>
            <person name="Lindquist E."/>
            <person name="Lucas S.M."/>
            <person name="Mead P.E."/>
            <person name="Mitros T."/>
            <person name="Ogino H."/>
            <person name="Ohta Y."/>
            <person name="Poliakov A.V."/>
            <person name="Pollet N."/>
            <person name="Robert J."/>
            <person name="Salamov A."/>
            <person name="Sater A.K."/>
            <person name="Schmutz J."/>
            <person name="Terry A."/>
            <person name="Vize P.D."/>
            <person name="Warren W.C."/>
            <person name="Wells D."/>
            <person name="Wills A."/>
            <person name="Wilson R.K."/>
            <person name="Zimmerman L.B."/>
            <person name="Zorn A.M."/>
            <person name="Grainger R."/>
            <person name="Grammer T."/>
            <person name="Khokha M.K."/>
            <person name="Richardson P.M."/>
            <person name="Rokhsar D.S."/>
        </authorList>
    </citation>
    <scope>NUCLEOTIDE SEQUENCE [LARGE SCALE GENOMIC DNA]</scope>
    <source>
        <strain evidence="7">Nigerian</strain>
    </source>
</reference>
<dbReference type="GeneTree" id="ENSGT00940000160797"/>
<feature type="compositionally biased region" description="Low complexity" evidence="6">
    <location>
        <begin position="458"/>
        <end position="468"/>
    </location>
</feature>
<dbReference type="STRING" id="8364.ENSXETP00000024837"/>
<dbReference type="Proteomes" id="UP000008143">
    <property type="component" value="Chromosome 9"/>
</dbReference>
<name>A0A5S6LRX9_XENTR</name>
<gene>
    <name evidence="7 9 10 11" type="primary">bicdl2</name>
    <name evidence="9 10" type="synonym">BICDR-2</name>
    <name evidence="9 10" type="synonym">bicdr2</name>
    <name evidence="9 10" type="synonym">ccdc64b</name>
</gene>
<reference evidence="7" key="2">
    <citation type="submission" date="2019-11" db="UniProtKB">
        <authorList>
            <consortium name="Ensembl"/>
        </authorList>
    </citation>
    <scope>IDENTIFICATION</scope>
</reference>
<evidence type="ECO:0000256" key="5">
    <source>
        <dbReference type="SAM" id="Coils"/>
    </source>
</evidence>
<sequence length="493" mass="56952">MTSGGADSHEGGAEYLGSMGWNGGLTSPSMEEHFYPFLMERSPSYMGEDEEEHGDEDLSLVLERKDKDLLLAAELGKALLERNDQLMKAKDALEEELRETLEMIEQEKHNMRLKMEVQESEWRAQVADLESDLAEARLQMQQLLSEQRECGRESASAVQELSEQNQRLVEQLAQASQVEQAITLEMKSLKEENRDLTISRGQFAPCLQSLRSENALLLEKKKEMESQTKQLQEENDNVQNQLISAKEGVFQLQRQKEDAKSQVLQLELEAQKLRDSQRTLQLQLKELQDELHMRDSQFSMRGTHSSLHSEIQQSTVGQNHEMGRNSAETQSITSDYMDTYLTEREGDLLRENEEQTVRLQDQVTMQHIEITDLRKEVQRLKDLLQQNNADSTVKQAVLDRDEALMKKAELEQELARCQIEKESLNLQLLSTIQQKVMLSQELEAWQDDMQIVINQQLQSQKQQETQKPPESPQNSFLRRDSKRGKILSFFKNI</sequence>
<organism evidence="7">
    <name type="scientific">Xenopus tropicalis</name>
    <name type="common">Western clawed frog</name>
    <name type="synonym">Silurana tropicalis</name>
    <dbReference type="NCBI Taxonomy" id="8364"/>
    <lineage>
        <taxon>Eukaryota</taxon>
        <taxon>Metazoa</taxon>
        <taxon>Chordata</taxon>
        <taxon>Craniata</taxon>
        <taxon>Vertebrata</taxon>
        <taxon>Euteleostomi</taxon>
        <taxon>Amphibia</taxon>
        <taxon>Batrachia</taxon>
        <taxon>Anura</taxon>
        <taxon>Pipoidea</taxon>
        <taxon>Pipidae</taxon>
        <taxon>Xenopodinae</taxon>
        <taxon>Xenopus</taxon>
        <taxon>Silurana</taxon>
    </lineage>
</organism>
<keyword evidence="8" id="KW-1185">Reference proteome</keyword>
<accession>A0A5S6LRX9</accession>
<evidence type="ECO:0000313" key="10">
    <source>
        <dbReference type="RefSeq" id="XP_031748458.1"/>
    </source>
</evidence>
<keyword evidence="1 5" id="KW-0175">Coiled coil</keyword>
<evidence type="ECO:0000256" key="1">
    <source>
        <dbReference type="ARBA" id="ARBA00023054"/>
    </source>
</evidence>
<dbReference type="RefSeq" id="XP_031748458.1">
    <property type="nucleotide sequence ID" value="XM_031892598.1"/>
</dbReference>
<dbReference type="PANTHER" id="PTHR32123:SF11">
    <property type="entry name" value="BICD FAMILY-LIKE CARGO ADAPTER 2-RELATED"/>
    <property type="match status" value="1"/>
</dbReference>
<evidence type="ECO:0000313" key="9">
    <source>
        <dbReference type="RefSeq" id="XP_031748457.1"/>
    </source>
</evidence>
<dbReference type="Ensembl" id="ENSXETT00000024837">
    <property type="protein sequence ID" value="ENSXETP00000024837"/>
    <property type="gene ID" value="ENSXETG00000011371"/>
</dbReference>
<proteinExistence type="predicted"/>
<evidence type="ECO:0000256" key="3">
    <source>
        <dbReference type="ARBA" id="ARBA00041790"/>
    </source>
</evidence>
<dbReference type="PANTHER" id="PTHR32123">
    <property type="entry name" value="BICD FAMILY-LIKE CARGO ADAPTER"/>
    <property type="match status" value="1"/>
</dbReference>
<feature type="region of interest" description="Disordered" evidence="6">
    <location>
        <begin position="305"/>
        <end position="325"/>
    </location>
</feature>
<dbReference type="RefSeq" id="XP_031748457.1">
    <property type="nucleotide sequence ID" value="XM_031892597.1"/>
</dbReference>